<accession>A0A225UML0</accession>
<dbReference type="AlphaFoldDB" id="A0A225UML0"/>
<dbReference type="Proteomes" id="UP000198211">
    <property type="component" value="Unassembled WGS sequence"/>
</dbReference>
<keyword evidence="2" id="KW-1185">Reference proteome</keyword>
<comment type="caution">
    <text evidence="1">The sequence shown here is derived from an EMBL/GenBank/DDBJ whole genome shotgun (WGS) entry which is preliminary data.</text>
</comment>
<name>A0A225UML0_9STRA</name>
<evidence type="ECO:0000313" key="1">
    <source>
        <dbReference type="EMBL" id="OWY94180.1"/>
    </source>
</evidence>
<proteinExistence type="predicted"/>
<reference evidence="2" key="1">
    <citation type="submission" date="2017-03" db="EMBL/GenBank/DDBJ databases">
        <title>Phytopthora megakarya and P. palmivora, two closely related causual agents of cacao black pod achieved similar genome size and gene model numbers by different mechanisms.</title>
        <authorList>
            <person name="Ali S."/>
            <person name="Shao J."/>
            <person name="Larry D.J."/>
            <person name="Kronmiller B."/>
            <person name="Shen D."/>
            <person name="Strem M.D."/>
            <person name="Melnick R.L."/>
            <person name="Guiltinan M.J."/>
            <person name="Tyler B.M."/>
            <person name="Meinhardt L.W."/>
            <person name="Bailey B.A."/>
        </authorList>
    </citation>
    <scope>NUCLEOTIDE SEQUENCE [LARGE SCALE GENOMIC DNA]</scope>
    <source>
        <strain evidence="2">zdho120</strain>
    </source>
</reference>
<dbReference type="EMBL" id="NBNE01014778">
    <property type="protein sequence ID" value="OWY94180.1"/>
    <property type="molecule type" value="Genomic_DNA"/>
</dbReference>
<evidence type="ECO:0000313" key="2">
    <source>
        <dbReference type="Proteomes" id="UP000198211"/>
    </source>
</evidence>
<organism evidence="1 2">
    <name type="scientific">Phytophthora megakarya</name>
    <dbReference type="NCBI Taxonomy" id="4795"/>
    <lineage>
        <taxon>Eukaryota</taxon>
        <taxon>Sar</taxon>
        <taxon>Stramenopiles</taxon>
        <taxon>Oomycota</taxon>
        <taxon>Peronosporomycetes</taxon>
        <taxon>Peronosporales</taxon>
        <taxon>Peronosporaceae</taxon>
        <taxon>Phytophthora</taxon>
    </lineage>
</organism>
<gene>
    <name evidence="1" type="ORF">PHMEG_00036164</name>
</gene>
<sequence>MPPSGFSCDRRNSENAPTCCPFGLLRSAFLTQLEIAPDTVTISLSSHSQLIRPDLIITNDWEGILDGPVTWTMITTLQEPVWTICQNDLFEHF</sequence>
<protein>
    <submittedName>
        <fullName evidence="1">Uncharacterized protein</fullName>
    </submittedName>
</protein>